<protein>
    <submittedName>
        <fullName evidence="7">Zinc/manganese transport system substrate-binding protein</fullName>
    </submittedName>
</protein>
<organism evidence="7 8">
    <name type="scientific">Microbacterium immunditiarum</name>
    <dbReference type="NCBI Taxonomy" id="337480"/>
    <lineage>
        <taxon>Bacteria</taxon>
        <taxon>Bacillati</taxon>
        <taxon>Actinomycetota</taxon>
        <taxon>Actinomycetes</taxon>
        <taxon>Micrococcales</taxon>
        <taxon>Microbacteriaceae</taxon>
        <taxon>Microbacterium</taxon>
    </lineage>
</organism>
<comment type="caution">
    <text evidence="7">The sequence shown here is derived from an EMBL/GenBank/DDBJ whole genome shotgun (WGS) entry which is preliminary data.</text>
</comment>
<feature type="compositionally biased region" description="Basic and acidic residues" evidence="5">
    <location>
        <begin position="127"/>
        <end position="146"/>
    </location>
</feature>
<dbReference type="RefSeq" id="WP_179487103.1">
    <property type="nucleotide sequence ID" value="NZ_JACCBV010000001.1"/>
</dbReference>
<dbReference type="GO" id="GO:0030313">
    <property type="term" value="C:cell envelope"/>
    <property type="evidence" value="ECO:0007669"/>
    <property type="project" value="UniProtKB-SubCell"/>
</dbReference>
<evidence type="ECO:0000256" key="4">
    <source>
        <dbReference type="ARBA" id="ARBA00022729"/>
    </source>
</evidence>
<feature type="chain" id="PRO_5039257345" evidence="6">
    <location>
        <begin position="23"/>
        <end position="323"/>
    </location>
</feature>
<gene>
    <name evidence="7" type="ORF">BJ991_000472</name>
</gene>
<dbReference type="InterPro" id="IPR050492">
    <property type="entry name" value="Bact_metal-bind_prot9"/>
</dbReference>
<name>A0A7Y9KK41_9MICO</name>
<comment type="subcellular location">
    <subcellularLocation>
        <location evidence="1">Cell envelope</location>
    </subcellularLocation>
</comment>
<feature type="region of interest" description="Disordered" evidence="5">
    <location>
        <begin position="125"/>
        <end position="146"/>
    </location>
</feature>
<dbReference type="PROSITE" id="PS51257">
    <property type="entry name" value="PROKAR_LIPOPROTEIN"/>
    <property type="match status" value="1"/>
</dbReference>
<accession>A0A7Y9KK41</accession>
<dbReference type="Pfam" id="PF01297">
    <property type="entry name" value="ZnuA"/>
    <property type="match status" value="1"/>
</dbReference>
<evidence type="ECO:0000256" key="2">
    <source>
        <dbReference type="ARBA" id="ARBA00022448"/>
    </source>
</evidence>
<dbReference type="EMBL" id="JACCBV010000001">
    <property type="protein sequence ID" value="NYE18444.1"/>
    <property type="molecule type" value="Genomic_DNA"/>
</dbReference>
<evidence type="ECO:0000256" key="3">
    <source>
        <dbReference type="ARBA" id="ARBA00022723"/>
    </source>
</evidence>
<evidence type="ECO:0000256" key="6">
    <source>
        <dbReference type="SAM" id="SignalP"/>
    </source>
</evidence>
<dbReference type="PANTHER" id="PTHR42953">
    <property type="entry name" value="HIGH-AFFINITY ZINC UPTAKE SYSTEM PROTEIN ZNUA-RELATED"/>
    <property type="match status" value="1"/>
</dbReference>
<dbReference type="InterPro" id="IPR006127">
    <property type="entry name" value="ZnuA-like"/>
</dbReference>
<keyword evidence="4 6" id="KW-0732">Signal</keyword>
<dbReference type="PANTHER" id="PTHR42953:SF1">
    <property type="entry name" value="METAL-BINDING PROTEIN HI_0362-RELATED"/>
    <property type="match status" value="1"/>
</dbReference>
<dbReference type="Gene3D" id="3.40.50.1980">
    <property type="entry name" value="Nitrogenase molybdenum iron protein domain"/>
    <property type="match status" value="2"/>
</dbReference>
<keyword evidence="2" id="KW-0813">Transport</keyword>
<evidence type="ECO:0000313" key="8">
    <source>
        <dbReference type="Proteomes" id="UP000576969"/>
    </source>
</evidence>
<evidence type="ECO:0000313" key="7">
    <source>
        <dbReference type="EMBL" id="NYE18444.1"/>
    </source>
</evidence>
<keyword evidence="8" id="KW-1185">Reference proteome</keyword>
<dbReference type="GO" id="GO:0046872">
    <property type="term" value="F:metal ion binding"/>
    <property type="evidence" value="ECO:0007669"/>
    <property type="project" value="UniProtKB-KW"/>
</dbReference>
<dbReference type="GO" id="GO:0030001">
    <property type="term" value="P:metal ion transport"/>
    <property type="evidence" value="ECO:0007669"/>
    <property type="project" value="InterPro"/>
</dbReference>
<dbReference type="AlphaFoldDB" id="A0A7Y9KK41"/>
<feature type="signal peptide" evidence="6">
    <location>
        <begin position="1"/>
        <end position="22"/>
    </location>
</feature>
<dbReference type="SUPFAM" id="SSF53807">
    <property type="entry name" value="Helical backbone' metal receptor"/>
    <property type="match status" value="1"/>
</dbReference>
<evidence type="ECO:0000256" key="1">
    <source>
        <dbReference type="ARBA" id="ARBA00004196"/>
    </source>
</evidence>
<dbReference type="Proteomes" id="UP000576969">
    <property type="component" value="Unassembled WGS sequence"/>
</dbReference>
<sequence length="323" mass="33434">MRTDRRLLAVAGVAAASVLVLAGCASSGAGTSDGRITVVASTDVYGQIVEEIGGDLVDVTSIVSSASGDPHSFEPSARDQLAVSHAQLVIENGGGYDSFVDSLVEASSSDAKVLTAVEFSSAWEGGAARDDSDEHADEGDHGHDHEHIEGFNEHVWYDVRAMADLAIGIASELEVLDPDNGEVFQANAESFTGEIERIEAQLADIEAADGGAGLFVTEPVPLYLVEAAGLVDLTPDAFSEAVEEGQDVPPATLLEALDLIGGGDVRVVIANTQTGGAETTRVVQEADARGVPVVEFSETLPEGQAYLSWMQANATALAEALAA</sequence>
<proteinExistence type="predicted"/>
<evidence type="ECO:0000256" key="5">
    <source>
        <dbReference type="SAM" id="MobiDB-lite"/>
    </source>
</evidence>
<reference evidence="7 8" key="1">
    <citation type="submission" date="2020-07" db="EMBL/GenBank/DDBJ databases">
        <title>Sequencing the genomes of 1000 actinobacteria strains.</title>
        <authorList>
            <person name="Klenk H.-P."/>
        </authorList>
    </citation>
    <scope>NUCLEOTIDE SEQUENCE [LARGE SCALE GENOMIC DNA]</scope>
    <source>
        <strain evidence="7 8">DSM 24662</strain>
    </source>
</reference>
<keyword evidence="3" id="KW-0479">Metal-binding</keyword>